<dbReference type="AlphaFoldDB" id="A0A2R8C6J4"/>
<protein>
    <submittedName>
        <fullName evidence="5">HTH-type transcriptional regulator VirS</fullName>
    </submittedName>
</protein>
<dbReference type="Pfam" id="PF12625">
    <property type="entry name" value="Arabinose_bd"/>
    <property type="match status" value="1"/>
</dbReference>
<dbReference type="EMBL" id="ONZG01000003">
    <property type="protein sequence ID" value="SPJ28028.1"/>
    <property type="molecule type" value="Genomic_DNA"/>
</dbReference>
<dbReference type="PANTHER" id="PTHR47894">
    <property type="entry name" value="HTH-TYPE TRANSCRIPTIONAL REGULATOR GADX"/>
    <property type="match status" value="1"/>
</dbReference>
<dbReference type="PROSITE" id="PS01124">
    <property type="entry name" value="HTH_ARAC_FAMILY_2"/>
    <property type="match status" value="1"/>
</dbReference>
<sequence>MANRIPAAFASNMLDGARRRGLEPAAILSRAGLGTRVAPLTPPDFVRLVRTVTLSLDDELGGLQERPQRIGVTAMMAAHLSHAATLGDAYARAIQFMDLMDNSFLYEFRVERADAILEMRRIPGRLVLNALAVEMILVLVHRMLVWLAGNKGAINRAWFDYAPPDHVAAYRAMFLRAPVQFNQSSSGLAVPASLMKLPLIRTEVQAIAYARRTPLDAFLPMTGTAGLALEVSVTVDGILAAEGRLADMEEVSRALNIPSYTLRRRLKRDGADYSDIRKQVRRDMAVRLLTTTEASVEDIANKTGFSEASAFVRAFRSWTGVTPKAYRSSDPVG</sequence>
<evidence type="ECO:0000256" key="1">
    <source>
        <dbReference type="ARBA" id="ARBA00023015"/>
    </source>
</evidence>
<name>A0A2R8C6J4_9RHOB</name>
<evidence type="ECO:0000313" key="6">
    <source>
        <dbReference type="Proteomes" id="UP000244898"/>
    </source>
</evidence>
<reference evidence="6" key="1">
    <citation type="submission" date="2018-03" db="EMBL/GenBank/DDBJ databases">
        <authorList>
            <person name="Rodrigo-Torres L."/>
            <person name="Arahal R. D."/>
            <person name="Lucena T."/>
        </authorList>
    </citation>
    <scope>NUCLEOTIDE SEQUENCE [LARGE SCALE GENOMIC DNA]</scope>
    <source>
        <strain evidence="6">CECT 7615</strain>
    </source>
</reference>
<dbReference type="SUPFAM" id="SSF46689">
    <property type="entry name" value="Homeodomain-like"/>
    <property type="match status" value="1"/>
</dbReference>
<gene>
    <name evidence="5" type="primary">virS_2</name>
    <name evidence="5" type="ORF">TRM7615_01523</name>
</gene>
<organism evidence="5 6">
    <name type="scientific">Falsiruegeria mediterranea M17</name>
    <dbReference type="NCBI Taxonomy" id="1200281"/>
    <lineage>
        <taxon>Bacteria</taxon>
        <taxon>Pseudomonadati</taxon>
        <taxon>Pseudomonadota</taxon>
        <taxon>Alphaproteobacteria</taxon>
        <taxon>Rhodobacterales</taxon>
        <taxon>Roseobacteraceae</taxon>
        <taxon>Falsiruegeria</taxon>
    </lineage>
</organism>
<evidence type="ECO:0000313" key="5">
    <source>
        <dbReference type="EMBL" id="SPJ28028.1"/>
    </source>
</evidence>
<dbReference type="GO" id="GO:0003700">
    <property type="term" value="F:DNA-binding transcription factor activity"/>
    <property type="evidence" value="ECO:0007669"/>
    <property type="project" value="InterPro"/>
</dbReference>
<dbReference type="PANTHER" id="PTHR47894:SF1">
    <property type="entry name" value="HTH-TYPE TRANSCRIPTIONAL REGULATOR VQSM"/>
    <property type="match status" value="1"/>
</dbReference>
<dbReference type="OrthoDB" id="9805730at2"/>
<evidence type="ECO:0000256" key="2">
    <source>
        <dbReference type="ARBA" id="ARBA00023125"/>
    </source>
</evidence>
<dbReference type="Pfam" id="PF12833">
    <property type="entry name" value="HTH_18"/>
    <property type="match status" value="1"/>
</dbReference>
<dbReference type="InterPro" id="IPR018060">
    <property type="entry name" value="HTH_AraC"/>
</dbReference>
<dbReference type="RefSeq" id="WP_108786284.1">
    <property type="nucleotide sequence ID" value="NZ_ONZG01000003.1"/>
</dbReference>
<feature type="domain" description="HTH araC/xylS-type" evidence="4">
    <location>
        <begin position="229"/>
        <end position="329"/>
    </location>
</feature>
<dbReference type="SMART" id="SM00342">
    <property type="entry name" value="HTH_ARAC"/>
    <property type="match status" value="1"/>
</dbReference>
<dbReference type="Gene3D" id="1.10.10.60">
    <property type="entry name" value="Homeodomain-like"/>
    <property type="match status" value="1"/>
</dbReference>
<dbReference type="InterPro" id="IPR032687">
    <property type="entry name" value="AraC-type_N"/>
</dbReference>
<evidence type="ECO:0000259" key="4">
    <source>
        <dbReference type="PROSITE" id="PS01124"/>
    </source>
</evidence>
<evidence type="ECO:0000256" key="3">
    <source>
        <dbReference type="ARBA" id="ARBA00023163"/>
    </source>
</evidence>
<keyword evidence="6" id="KW-1185">Reference proteome</keyword>
<keyword evidence="1" id="KW-0805">Transcription regulation</keyword>
<keyword evidence="2" id="KW-0238">DNA-binding</keyword>
<keyword evidence="3" id="KW-0804">Transcription</keyword>
<dbReference type="GO" id="GO:0000976">
    <property type="term" value="F:transcription cis-regulatory region binding"/>
    <property type="evidence" value="ECO:0007669"/>
    <property type="project" value="TreeGrafter"/>
</dbReference>
<proteinExistence type="predicted"/>
<dbReference type="GO" id="GO:0005829">
    <property type="term" value="C:cytosol"/>
    <property type="evidence" value="ECO:0007669"/>
    <property type="project" value="TreeGrafter"/>
</dbReference>
<accession>A0A2R8C6J4</accession>
<dbReference type="PRINTS" id="PR00032">
    <property type="entry name" value="HTHARAC"/>
</dbReference>
<dbReference type="InterPro" id="IPR009057">
    <property type="entry name" value="Homeodomain-like_sf"/>
</dbReference>
<dbReference type="Proteomes" id="UP000244898">
    <property type="component" value="Unassembled WGS sequence"/>
</dbReference>
<dbReference type="InterPro" id="IPR020449">
    <property type="entry name" value="Tscrpt_reg_AraC-type_HTH"/>
</dbReference>